<gene>
    <name evidence="1" type="ORF">I8748_23960</name>
</gene>
<proteinExistence type="predicted"/>
<evidence type="ECO:0000313" key="1">
    <source>
        <dbReference type="EMBL" id="MBH8565201.1"/>
    </source>
</evidence>
<dbReference type="Proteomes" id="UP000632766">
    <property type="component" value="Unassembled WGS sequence"/>
</dbReference>
<protein>
    <submittedName>
        <fullName evidence="1">Helix-turn-helix domain-containing protein</fullName>
    </submittedName>
</protein>
<accession>A0A8J7LBD7</accession>
<evidence type="ECO:0000313" key="2">
    <source>
        <dbReference type="Proteomes" id="UP000632766"/>
    </source>
</evidence>
<dbReference type="AlphaFoldDB" id="A0A8J7LBD7"/>
<organism evidence="1 2">
    <name type="scientific">Amazonocrinis nigriterrae CENA67</name>
    <dbReference type="NCBI Taxonomy" id="2794033"/>
    <lineage>
        <taxon>Bacteria</taxon>
        <taxon>Bacillati</taxon>
        <taxon>Cyanobacteriota</taxon>
        <taxon>Cyanophyceae</taxon>
        <taxon>Nostocales</taxon>
        <taxon>Nostocaceae</taxon>
        <taxon>Amazonocrinis</taxon>
        <taxon>Amazonocrinis nigriterrae</taxon>
    </lineage>
</organism>
<keyword evidence="2" id="KW-1185">Reference proteome</keyword>
<dbReference type="Pfam" id="PF13384">
    <property type="entry name" value="HTH_23"/>
    <property type="match status" value="1"/>
</dbReference>
<comment type="caution">
    <text evidence="1">The sequence shown here is derived from an EMBL/GenBank/DDBJ whole genome shotgun (WGS) entry which is preliminary data.</text>
</comment>
<name>A0A8J7LBD7_9NOST</name>
<reference evidence="1 2" key="1">
    <citation type="journal article" date="2021" name="Int. J. Syst. Evol. Microbiol.">
        <title>Amazonocrinis nigriterrae gen. nov., sp. nov., Atlanticothrix silvestris gen. nov., sp. nov. and Dendronalium phyllosphericum gen. nov., sp. nov., nostocacean cyanobacteria from Brazilian environments.</title>
        <authorList>
            <person name="Alvarenga D.O."/>
            <person name="Andreote A.P.D."/>
            <person name="Branco L.H.Z."/>
            <person name="Delbaje E."/>
            <person name="Cruz R.B."/>
            <person name="Varani A.M."/>
            <person name="Fiore M.F."/>
        </authorList>
    </citation>
    <scope>NUCLEOTIDE SEQUENCE [LARGE SCALE GENOMIC DNA]</scope>
    <source>
        <strain evidence="1 2">CENA67</strain>
    </source>
</reference>
<dbReference type="EMBL" id="JAECZC010000056">
    <property type="protein sequence ID" value="MBH8565201.1"/>
    <property type="molecule type" value="Genomic_DNA"/>
</dbReference>
<sequence>MYWLKQENAPTRTAIAKAIGKHRNTVQAWLCKYRHGGLDEMVELKRTLLWSQGDSAMGTSSVGKAIRGARARI</sequence>